<evidence type="ECO:0000256" key="1">
    <source>
        <dbReference type="SAM" id="MobiDB-lite"/>
    </source>
</evidence>
<dbReference type="EMBL" id="CP036432">
    <property type="protein sequence ID" value="QDV85779.1"/>
    <property type="molecule type" value="Genomic_DNA"/>
</dbReference>
<accession>A0ABX5Y120</accession>
<keyword evidence="3" id="KW-1185">Reference proteome</keyword>
<name>A0ABX5Y120_9BACT</name>
<gene>
    <name evidence="2" type="ORF">TBK1r_47950</name>
</gene>
<dbReference type="Proteomes" id="UP000318081">
    <property type="component" value="Chromosome"/>
</dbReference>
<evidence type="ECO:0000313" key="3">
    <source>
        <dbReference type="Proteomes" id="UP000318081"/>
    </source>
</evidence>
<feature type="region of interest" description="Disordered" evidence="1">
    <location>
        <begin position="1"/>
        <end position="30"/>
    </location>
</feature>
<proteinExistence type="predicted"/>
<sequence length="158" mass="16627">MITAAASKYSGGTPFSKKASGITPGSRTPTKLNKYAARVPTAISENMFKFIVRNDLAPRTNNGHPHQKTTGVARASCNQPNIAWLIQSAIRKPTIGPIAIRSSSTDSATPTQKRRFMSAYCLSSPSSAIETTLGSKSIPQIGQSPGPTCSISGCMGQV</sequence>
<reference evidence="2 3" key="1">
    <citation type="submission" date="2019-02" db="EMBL/GenBank/DDBJ databases">
        <title>Deep-cultivation of Planctomycetes and their phenomic and genomic characterization uncovers novel biology.</title>
        <authorList>
            <person name="Wiegand S."/>
            <person name="Jogler M."/>
            <person name="Boedeker C."/>
            <person name="Pinto D."/>
            <person name="Vollmers J."/>
            <person name="Rivas-Marin E."/>
            <person name="Kohn T."/>
            <person name="Peeters S.H."/>
            <person name="Heuer A."/>
            <person name="Rast P."/>
            <person name="Oberbeckmann S."/>
            <person name="Bunk B."/>
            <person name="Jeske O."/>
            <person name="Meyerdierks A."/>
            <person name="Storesund J.E."/>
            <person name="Kallscheuer N."/>
            <person name="Luecker S."/>
            <person name="Lage O.M."/>
            <person name="Pohl T."/>
            <person name="Merkel B.J."/>
            <person name="Hornburger P."/>
            <person name="Mueller R.-W."/>
            <person name="Bruemmer F."/>
            <person name="Labrenz M."/>
            <person name="Spormann A.M."/>
            <person name="Op den Camp H."/>
            <person name="Overmann J."/>
            <person name="Amann R."/>
            <person name="Jetten M.S.M."/>
            <person name="Mascher T."/>
            <person name="Medema M.H."/>
            <person name="Devos D.P."/>
            <person name="Kaster A.-K."/>
            <person name="Ovreas L."/>
            <person name="Rohde M."/>
            <person name="Galperin M.Y."/>
            <person name="Jogler C."/>
        </authorList>
    </citation>
    <scope>NUCLEOTIDE SEQUENCE [LARGE SCALE GENOMIC DNA]</scope>
    <source>
        <strain evidence="2 3">TBK1r</strain>
    </source>
</reference>
<evidence type="ECO:0000313" key="2">
    <source>
        <dbReference type="EMBL" id="QDV85779.1"/>
    </source>
</evidence>
<protein>
    <submittedName>
        <fullName evidence="2">Uncharacterized protein</fullName>
    </submittedName>
</protein>
<organism evidence="2 3">
    <name type="scientific">Stieleria magnilauensis</name>
    <dbReference type="NCBI Taxonomy" id="2527963"/>
    <lineage>
        <taxon>Bacteria</taxon>
        <taxon>Pseudomonadati</taxon>
        <taxon>Planctomycetota</taxon>
        <taxon>Planctomycetia</taxon>
        <taxon>Pirellulales</taxon>
        <taxon>Pirellulaceae</taxon>
        <taxon>Stieleria</taxon>
    </lineage>
</organism>